<evidence type="ECO:0000313" key="1">
    <source>
        <dbReference type="EMBL" id="WVZ77804.1"/>
    </source>
</evidence>
<sequence length="70" mass="7557">MPSAAWKQAAGVGAVNHPHSRYRLLGDPYSTARPRPPIAPEYNDAKAFLACLPKGGNGFPFLFSTMRGVK</sequence>
<dbReference type="AlphaFoldDB" id="A0AAQ3TP56"/>
<dbReference type="Proteomes" id="UP001341281">
    <property type="component" value="Chromosome 05"/>
</dbReference>
<dbReference type="EMBL" id="CP144749">
    <property type="protein sequence ID" value="WVZ77804.1"/>
    <property type="molecule type" value="Genomic_DNA"/>
</dbReference>
<name>A0AAQ3TP56_PASNO</name>
<organism evidence="1 2">
    <name type="scientific">Paspalum notatum var. saurae</name>
    <dbReference type="NCBI Taxonomy" id="547442"/>
    <lineage>
        <taxon>Eukaryota</taxon>
        <taxon>Viridiplantae</taxon>
        <taxon>Streptophyta</taxon>
        <taxon>Embryophyta</taxon>
        <taxon>Tracheophyta</taxon>
        <taxon>Spermatophyta</taxon>
        <taxon>Magnoliopsida</taxon>
        <taxon>Liliopsida</taxon>
        <taxon>Poales</taxon>
        <taxon>Poaceae</taxon>
        <taxon>PACMAD clade</taxon>
        <taxon>Panicoideae</taxon>
        <taxon>Andropogonodae</taxon>
        <taxon>Paspaleae</taxon>
        <taxon>Paspalinae</taxon>
        <taxon>Paspalum</taxon>
    </lineage>
</organism>
<protein>
    <submittedName>
        <fullName evidence="1">Uncharacterized protein</fullName>
    </submittedName>
</protein>
<reference evidence="1 2" key="1">
    <citation type="submission" date="2024-02" db="EMBL/GenBank/DDBJ databases">
        <title>High-quality chromosome-scale genome assembly of Pensacola bahiagrass (Paspalum notatum Flugge var. saurae).</title>
        <authorList>
            <person name="Vega J.M."/>
            <person name="Podio M."/>
            <person name="Orjuela J."/>
            <person name="Siena L.A."/>
            <person name="Pessino S.C."/>
            <person name="Combes M.C."/>
            <person name="Mariac C."/>
            <person name="Albertini E."/>
            <person name="Pupilli F."/>
            <person name="Ortiz J.P.A."/>
            <person name="Leblanc O."/>
        </authorList>
    </citation>
    <scope>NUCLEOTIDE SEQUENCE [LARGE SCALE GENOMIC DNA]</scope>
    <source>
        <strain evidence="1">R1</strain>
        <tissue evidence="1">Leaf</tissue>
    </source>
</reference>
<gene>
    <name evidence="1" type="ORF">U9M48_025626</name>
</gene>
<proteinExistence type="predicted"/>
<accession>A0AAQ3TP56</accession>
<evidence type="ECO:0000313" key="2">
    <source>
        <dbReference type="Proteomes" id="UP001341281"/>
    </source>
</evidence>
<keyword evidence="2" id="KW-1185">Reference proteome</keyword>